<evidence type="ECO:0000313" key="1">
    <source>
        <dbReference type="EMBL" id="MEO1759406.1"/>
    </source>
</evidence>
<dbReference type="EMBL" id="JAYLVJ010000076">
    <property type="protein sequence ID" value="MEO1759406.1"/>
    <property type="molecule type" value="Genomic_DNA"/>
</dbReference>
<dbReference type="GeneID" id="84319954"/>
<evidence type="ECO:0000313" key="2">
    <source>
        <dbReference type="Proteomes" id="UP001462961"/>
    </source>
</evidence>
<name>A0ABV0EAV5_9BURK</name>
<sequence>MVAFVGRCLNHVPHLEEVRLEAGDLFSDGKHARTERADVAISDVESPYEPSNSVPIRFIITM</sequence>
<comment type="caution">
    <text evidence="1">The sequence shown here is derived from an EMBL/GenBank/DDBJ whole genome shotgun (WGS) entry which is preliminary data.</text>
</comment>
<proteinExistence type="predicted"/>
<dbReference type="Proteomes" id="UP001462961">
    <property type="component" value="Unassembled WGS sequence"/>
</dbReference>
<dbReference type="RefSeq" id="WP_041766561.1">
    <property type="nucleotide sequence ID" value="NZ_JAKUCO010000118.1"/>
</dbReference>
<reference evidence="1 2" key="1">
    <citation type="submission" date="2024-01" db="EMBL/GenBank/DDBJ databases">
        <title>The diversity of rhizobia nodulating Mimosa spp. in eleven states of Brazil covering several biomes is determined by host plant, location, and edaphic factors.</title>
        <authorList>
            <person name="Rouws L."/>
            <person name="Barauna A."/>
            <person name="Beukes C."/>
            <person name="De Faria S.M."/>
            <person name="Gross E."/>
            <person name="Dos Reis Junior F.B."/>
            <person name="Simon M."/>
            <person name="Maluk M."/>
            <person name="Odee D.W."/>
            <person name="Kenicer G."/>
            <person name="Young J.P.W."/>
            <person name="Reis V.M."/>
            <person name="Zilli J."/>
            <person name="James E.K."/>
        </authorList>
    </citation>
    <scope>NUCLEOTIDE SEQUENCE [LARGE SCALE GENOMIC DNA]</scope>
    <source>
        <strain evidence="1 2">JHI1651</strain>
    </source>
</reference>
<accession>A0ABV0EAV5</accession>
<organism evidence="1 2">
    <name type="scientific">Paraburkholderia caribensis</name>
    <dbReference type="NCBI Taxonomy" id="75105"/>
    <lineage>
        <taxon>Bacteria</taxon>
        <taxon>Pseudomonadati</taxon>
        <taxon>Pseudomonadota</taxon>
        <taxon>Betaproteobacteria</taxon>
        <taxon>Burkholderiales</taxon>
        <taxon>Burkholderiaceae</taxon>
        <taxon>Paraburkholderia</taxon>
    </lineage>
</organism>
<gene>
    <name evidence="1" type="ORF">VOI32_36640</name>
</gene>
<keyword evidence="2" id="KW-1185">Reference proteome</keyword>
<protein>
    <submittedName>
        <fullName evidence="1">Uncharacterized protein</fullName>
    </submittedName>
</protein>